<protein>
    <submittedName>
        <fullName evidence="2">DUF695 domain-containing protein</fullName>
    </submittedName>
</protein>
<name>A0AAW9K513_CARML</name>
<proteinExistence type="predicted"/>
<accession>A0AAW9K513</accession>
<gene>
    <name evidence="2" type="ORF">RAK27_14285</name>
</gene>
<reference evidence="2" key="1">
    <citation type="submission" date="2023-08" db="EMBL/GenBank/DDBJ databases">
        <title>Genomic characterization of piscicolin 126 produced by Carnobacterium maltaromaticum CM22 strain isolated from salmon (Salmo salar).</title>
        <authorList>
            <person name="Gonzalez-Gragera E."/>
            <person name="Garcia-Lopez J.D."/>
            <person name="Teso-Perez C."/>
            <person name="Gimenez-Hernandez I."/>
            <person name="Peralta-Sanchez J.M."/>
            <person name="Valdivia E."/>
            <person name="Montalban-Lopez M."/>
            <person name="Martin-Platero A.M."/>
            <person name="Banos A."/>
            <person name="Martinez-Bueno M."/>
        </authorList>
    </citation>
    <scope>NUCLEOTIDE SEQUENCE</scope>
    <source>
        <strain evidence="2">CM22</strain>
    </source>
</reference>
<sequence length="141" mass="15904">MVLDNWKVYMAKIDGFSTLVRINMTAKEQGWANEFPLCVVLTLQVLAKEENGFPTEPELARLETIEQAILPVIDKHGKLAVSLLSQEGTQDLIMFTDKPTELSSAVDKKLISLDIPEAEFQLGSPDGDDQWAWYDFVYPKD</sequence>
<dbReference type="EMBL" id="JAVBVO010000004">
    <property type="protein sequence ID" value="MDZ5759826.1"/>
    <property type="molecule type" value="Genomic_DNA"/>
</dbReference>
<dbReference type="RefSeq" id="WP_322809446.1">
    <property type="nucleotide sequence ID" value="NZ_JAVBVO010000004.1"/>
</dbReference>
<feature type="domain" description="DUF695" evidence="1">
    <location>
        <begin position="4"/>
        <end position="138"/>
    </location>
</feature>
<dbReference type="InterPro" id="IPR016097">
    <property type="entry name" value="DUF695"/>
</dbReference>
<dbReference type="Proteomes" id="UP001290462">
    <property type="component" value="Unassembled WGS sequence"/>
</dbReference>
<dbReference type="Pfam" id="PF05117">
    <property type="entry name" value="DUF695"/>
    <property type="match status" value="1"/>
</dbReference>
<dbReference type="AlphaFoldDB" id="A0AAW9K513"/>
<evidence type="ECO:0000259" key="1">
    <source>
        <dbReference type="Pfam" id="PF05117"/>
    </source>
</evidence>
<evidence type="ECO:0000313" key="2">
    <source>
        <dbReference type="EMBL" id="MDZ5759826.1"/>
    </source>
</evidence>
<organism evidence="2 3">
    <name type="scientific">Carnobacterium maltaromaticum</name>
    <name type="common">Carnobacterium piscicola</name>
    <dbReference type="NCBI Taxonomy" id="2751"/>
    <lineage>
        <taxon>Bacteria</taxon>
        <taxon>Bacillati</taxon>
        <taxon>Bacillota</taxon>
        <taxon>Bacilli</taxon>
        <taxon>Lactobacillales</taxon>
        <taxon>Carnobacteriaceae</taxon>
        <taxon>Carnobacterium</taxon>
    </lineage>
</organism>
<evidence type="ECO:0000313" key="3">
    <source>
        <dbReference type="Proteomes" id="UP001290462"/>
    </source>
</evidence>
<comment type="caution">
    <text evidence="2">The sequence shown here is derived from an EMBL/GenBank/DDBJ whole genome shotgun (WGS) entry which is preliminary data.</text>
</comment>